<dbReference type="GO" id="GO:0005524">
    <property type="term" value="F:ATP binding"/>
    <property type="evidence" value="ECO:0007669"/>
    <property type="project" value="UniProtKB-KW"/>
</dbReference>
<dbReference type="NCBIfam" id="NF000843">
    <property type="entry name" value="PRK00071.2-2"/>
    <property type="match status" value="1"/>
</dbReference>
<evidence type="ECO:0000256" key="11">
    <source>
        <dbReference type="HAMAP-Rule" id="MF_00244"/>
    </source>
</evidence>
<keyword evidence="7 11" id="KW-0547">Nucleotide-binding</keyword>
<dbReference type="EMBL" id="CP061035">
    <property type="protein sequence ID" value="QQV76594.1"/>
    <property type="molecule type" value="Genomic_DNA"/>
</dbReference>
<evidence type="ECO:0000256" key="6">
    <source>
        <dbReference type="ARBA" id="ARBA00022695"/>
    </source>
</evidence>
<keyword evidence="9 11" id="KW-0520">NAD</keyword>
<dbReference type="KEGG" id="sari:H5J25_14255"/>
<dbReference type="InterPro" id="IPR005248">
    <property type="entry name" value="NadD/NMNAT"/>
</dbReference>
<evidence type="ECO:0000256" key="2">
    <source>
        <dbReference type="ARBA" id="ARBA00005019"/>
    </source>
</evidence>
<comment type="pathway">
    <text evidence="2 11">Cofactor biosynthesis; NAD(+) biosynthesis; deamido-NAD(+) from nicotinate D-ribonucleotide: step 1/1.</text>
</comment>
<comment type="similarity">
    <text evidence="3 11">Belongs to the NadD family.</text>
</comment>
<comment type="function">
    <text evidence="1 11">Catalyzes the reversible adenylation of nicotinate mononucleotide (NaMN) to nicotinic acid adenine dinucleotide (NaAD).</text>
</comment>
<evidence type="ECO:0000256" key="3">
    <source>
        <dbReference type="ARBA" id="ARBA00009014"/>
    </source>
</evidence>
<dbReference type="Gene3D" id="3.40.50.620">
    <property type="entry name" value="HUPs"/>
    <property type="match status" value="1"/>
</dbReference>
<keyword evidence="8 11" id="KW-0067">ATP-binding</keyword>
<evidence type="ECO:0000256" key="10">
    <source>
        <dbReference type="ARBA" id="ARBA00048721"/>
    </source>
</evidence>
<accession>A0A974NT96</accession>
<dbReference type="EC" id="2.7.7.18" evidence="11"/>
<evidence type="ECO:0000256" key="5">
    <source>
        <dbReference type="ARBA" id="ARBA00022679"/>
    </source>
</evidence>
<dbReference type="CDD" id="cd02165">
    <property type="entry name" value="NMNAT"/>
    <property type="match status" value="1"/>
</dbReference>
<reference evidence="14" key="1">
    <citation type="submission" date="2020-09" db="EMBL/GenBank/DDBJ databases">
        <title>Sphingomonas sp., a new species isolated from pork steak.</title>
        <authorList>
            <person name="Heidler von Heilborn D."/>
        </authorList>
    </citation>
    <scope>NUCLEOTIDE SEQUENCE [LARGE SCALE GENOMIC DNA]</scope>
</reference>
<evidence type="ECO:0000259" key="12">
    <source>
        <dbReference type="Pfam" id="PF01467"/>
    </source>
</evidence>
<dbReference type="Pfam" id="PF01467">
    <property type="entry name" value="CTP_transf_like"/>
    <property type="match status" value="1"/>
</dbReference>
<evidence type="ECO:0000256" key="4">
    <source>
        <dbReference type="ARBA" id="ARBA00022642"/>
    </source>
</evidence>
<dbReference type="AlphaFoldDB" id="A0A974NT96"/>
<evidence type="ECO:0000313" key="13">
    <source>
        <dbReference type="EMBL" id="QQV76594.1"/>
    </source>
</evidence>
<evidence type="ECO:0000256" key="1">
    <source>
        <dbReference type="ARBA" id="ARBA00002324"/>
    </source>
</evidence>
<dbReference type="RefSeq" id="WP_202092071.1">
    <property type="nucleotide sequence ID" value="NZ_CP061035.1"/>
</dbReference>
<evidence type="ECO:0000256" key="8">
    <source>
        <dbReference type="ARBA" id="ARBA00022840"/>
    </source>
</evidence>
<keyword evidence="14" id="KW-1185">Reference proteome</keyword>
<dbReference type="InterPro" id="IPR014729">
    <property type="entry name" value="Rossmann-like_a/b/a_fold"/>
</dbReference>
<evidence type="ECO:0000256" key="9">
    <source>
        <dbReference type="ARBA" id="ARBA00023027"/>
    </source>
</evidence>
<gene>
    <name evidence="11" type="primary">nadD</name>
    <name evidence="13" type="ORF">H5J25_14255</name>
</gene>
<organism evidence="13 14">
    <name type="scientific">Sphingomonas aliaeris</name>
    <dbReference type="NCBI Taxonomy" id="2759526"/>
    <lineage>
        <taxon>Bacteria</taxon>
        <taxon>Pseudomonadati</taxon>
        <taxon>Pseudomonadota</taxon>
        <taxon>Alphaproteobacteria</taxon>
        <taxon>Sphingomonadales</taxon>
        <taxon>Sphingomonadaceae</taxon>
        <taxon>Sphingomonas</taxon>
    </lineage>
</organism>
<evidence type="ECO:0000256" key="7">
    <source>
        <dbReference type="ARBA" id="ARBA00022741"/>
    </source>
</evidence>
<dbReference type="PANTHER" id="PTHR39321">
    <property type="entry name" value="NICOTINATE-NUCLEOTIDE ADENYLYLTRANSFERASE-RELATED"/>
    <property type="match status" value="1"/>
</dbReference>
<protein>
    <recommendedName>
        <fullName evidence="11">Probable nicotinate-nucleotide adenylyltransferase</fullName>
        <ecNumber evidence="11">2.7.7.18</ecNumber>
    </recommendedName>
    <alternativeName>
        <fullName evidence="11">Deamido-NAD(+) diphosphorylase</fullName>
    </alternativeName>
    <alternativeName>
        <fullName evidence="11">Deamido-NAD(+) pyrophosphorylase</fullName>
    </alternativeName>
    <alternativeName>
        <fullName evidence="11">Nicotinate mononucleotide adenylyltransferase</fullName>
        <shortName evidence="11">NaMN adenylyltransferase</shortName>
    </alternativeName>
</protein>
<dbReference type="HAMAP" id="MF_00244">
    <property type="entry name" value="NaMN_adenylyltr"/>
    <property type="match status" value="1"/>
</dbReference>
<evidence type="ECO:0000313" key="14">
    <source>
        <dbReference type="Proteomes" id="UP000595894"/>
    </source>
</evidence>
<sequence>MKRIGLLGGSFNPAHSGHRAISLAAMRALDLDEVWWLVSPGNPLKAGATDMAPLAARLRSARAMARRAPIRATDIEARLGTRYTIDTLRGLVRLYPRNRFIWLMGGDNLAQFDRWRDWRGIARTMPIAVIARPGYEHAAHAGPAMGWLRRWQRPAYQAKSWTMWRLPALVLLRFRPDPTSATAARMADPAWMRHFTRST</sequence>
<proteinExistence type="inferred from homology"/>
<dbReference type="Proteomes" id="UP000595894">
    <property type="component" value="Chromosome"/>
</dbReference>
<keyword evidence="6 11" id="KW-0548">Nucleotidyltransferase</keyword>
<keyword evidence="5 11" id="KW-0808">Transferase</keyword>
<dbReference type="PANTHER" id="PTHR39321:SF3">
    <property type="entry name" value="PHOSPHOPANTETHEINE ADENYLYLTRANSFERASE"/>
    <property type="match status" value="1"/>
</dbReference>
<feature type="domain" description="Cytidyltransferase-like" evidence="12">
    <location>
        <begin position="6"/>
        <end position="161"/>
    </location>
</feature>
<comment type="catalytic activity">
    <reaction evidence="10 11">
        <text>nicotinate beta-D-ribonucleotide + ATP + H(+) = deamido-NAD(+) + diphosphate</text>
        <dbReference type="Rhea" id="RHEA:22860"/>
        <dbReference type="ChEBI" id="CHEBI:15378"/>
        <dbReference type="ChEBI" id="CHEBI:30616"/>
        <dbReference type="ChEBI" id="CHEBI:33019"/>
        <dbReference type="ChEBI" id="CHEBI:57502"/>
        <dbReference type="ChEBI" id="CHEBI:58437"/>
        <dbReference type="EC" id="2.7.7.18"/>
    </reaction>
</comment>
<name>A0A974NT96_9SPHN</name>
<dbReference type="SUPFAM" id="SSF52374">
    <property type="entry name" value="Nucleotidylyl transferase"/>
    <property type="match status" value="1"/>
</dbReference>
<keyword evidence="4 11" id="KW-0662">Pyridine nucleotide biosynthesis</keyword>
<dbReference type="GO" id="GO:0004515">
    <property type="term" value="F:nicotinate-nucleotide adenylyltransferase activity"/>
    <property type="evidence" value="ECO:0007669"/>
    <property type="project" value="UniProtKB-UniRule"/>
</dbReference>
<dbReference type="GO" id="GO:0009435">
    <property type="term" value="P:NAD+ biosynthetic process"/>
    <property type="evidence" value="ECO:0007669"/>
    <property type="project" value="UniProtKB-UniRule"/>
</dbReference>
<dbReference type="InterPro" id="IPR004821">
    <property type="entry name" value="Cyt_trans-like"/>
</dbReference>